<dbReference type="KEGG" id="ccan:109682232"/>
<feature type="compositionally biased region" description="Basic residues" evidence="1">
    <location>
        <begin position="9"/>
        <end position="18"/>
    </location>
</feature>
<dbReference type="PANTHER" id="PTHR10730:SF5">
    <property type="entry name" value="PROCOLLAGEN-LYSINE,2-OXOGLUTARATE 5-DIOXYGENASE 1"/>
    <property type="match status" value="1"/>
</dbReference>
<dbReference type="OrthoDB" id="69177at2759"/>
<feature type="compositionally biased region" description="Basic residues" evidence="1">
    <location>
        <begin position="47"/>
        <end position="62"/>
    </location>
</feature>
<accession>A0A8B7TZV7</accession>
<proteinExistence type="predicted"/>
<evidence type="ECO:0000313" key="3">
    <source>
        <dbReference type="RefSeq" id="XP_020012944.1"/>
    </source>
</evidence>
<dbReference type="GO" id="GO:0005783">
    <property type="term" value="C:endoplasmic reticulum"/>
    <property type="evidence" value="ECO:0007669"/>
    <property type="project" value="TreeGrafter"/>
</dbReference>
<protein>
    <submittedName>
        <fullName evidence="3">Procollagen-lysine,2-oxoglutarate 5-dioxygenase 1-like</fullName>
    </submittedName>
</protein>
<reference evidence="3" key="1">
    <citation type="submission" date="2025-08" db="UniProtKB">
        <authorList>
            <consortium name="RefSeq"/>
        </authorList>
    </citation>
    <scope>IDENTIFICATION</scope>
    <source>
        <tissue evidence="3">Leukocyte</tissue>
    </source>
</reference>
<feature type="non-terminal residue" evidence="3">
    <location>
        <position position="249"/>
    </location>
</feature>
<dbReference type="InterPro" id="IPR057589">
    <property type="entry name" value="GT_PLOD"/>
</dbReference>
<dbReference type="InterPro" id="IPR050757">
    <property type="entry name" value="Collagen_mod_GT25"/>
</dbReference>
<dbReference type="RefSeq" id="XP_020012944.1">
    <property type="nucleotide sequence ID" value="XM_020157355.1"/>
</dbReference>
<feature type="region of interest" description="Disordered" evidence="1">
    <location>
        <begin position="1"/>
        <end position="93"/>
    </location>
</feature>
<organism evidence="3">
    <name type="scientific">Castor canadensis</name>
    <name type="common">American beaver</name>
    <dbReference type="NCBI Taxonomy" id="51338"/>
    <lineage>
        <taxon>Eukaryota</taxon>
        <taxon>Metazoa</taxon>
        <taxon>Chordata</taxon>
        <taxon>Craniata</taxon>
        <taxon>Vertebrata</taxon>
        <taxon>Euteleostomi</taxon>
        <taxon>Mammalia</taxon>
        <taxon>Eutheria</taxon>
        <taxon>Euarchontoglires</taxon>
        <taxon>Glires</taxon>
        <taxon>Rodentia</taxon>
        <taxon>Castorimorpha</taxon>
        <taxon>Castoridae</taxon>
        <taxon>Castor</taxon>
    </lineage>
</organism>
<name>A0A8B7TZV7_CASCN</name>
<dbReference type="AlphaFoldDB" id="A0A8B7TZV7"/>
<dbReference type="PANTHER" id="PTHR10730">
    <property type="entry name" value="PROCOLLAGEN-LYSINE,2-OXOGLUTARATE 5-DIOXYGENASE/GLYCOSYLTRANSFERASE 25 FAMILY MEMBER"/>
    <property type="match status" value="1"/>
</dbReference>
<dbReference type="Pfam" id="PF25342">
    <property type="entry name" value="GT_PLOD"/>
    <property type="match status" value="1"/>
</dbReference>
<evidence type="ECO:0000256" key="1">
    <source>
        <dbReference type="SAM" id="MobiDB-lite"/>
    </source>
</evidence>
<sequence length="249" mass="27773">MGVVEKPWRRAGKGRIGGRTRETPGREGAAPTREARGCDGSAGKPIPGRRRAGRRTAGRRPRGGSSAWQRPPARWRSFQSWERRGAGRSSPDPAMRPLLLLAPLAWLLLAHAKGDTKPEDNLLVLTVATKETEGFRRFKRSAQFFNYRIQALGLGEDWNVEKGMSAGGGQKVRLLKKALEKHADKKDLVILFIDSYDVLFASGPRELLKKFRQARGQVVFSAEELIYPDRRLEARYPVVSDGKRFLGSG</sequence>
<feature type="domain" description="PLOD1-3-like GT" evidence="2">
    <location>
        <begin position="119"/>
        <end position="249"/>
    </location>
</feature>
<gene>
    <name evidence="3" type="primary">LOC109682232</name>
</gene>
<evidence type="ECO:0000259" key="2">
    <source>
        <dbReference type="Pfam" id="PF25342"/>
    </source>
</evidence>
<dbReference type="GO" id="GO:0008475">
    <property type="term" value="F:procollagen-lysine 5-dioxygenase activity"/>
    <property type="evidence" value="ECO:0007669"/>
    <property type="project" value="TreeGrafter"/>
</dbReference>